<keyword evidence="4" id="KW-0175">Coiled coil</keyword>
<feature type="coiled-coil region" evidence="4">
    <location>
        <begin position="26"/>
        <end position="70"/>
    </location>
</feature>
<reference evidence="6" key="1">
    <citation type="journal article" date="2014" name="Front. Microbiol.">
        <title>High frequency of phylogenetically diverse reductive dehalogenase-homologous genes in deep subseafloor sedimentary metagenomes.</title>
        <authorList>
            <person name="Kawai M."/>
            <person name="Futagami T."/>
            <person name="Toyoda A."/>
            <person name="Takaki Y."/>
            <person name="Nishi S."/>
            <person name="Hori S."/>
            <person name="Arai W."/>
            <person name="Tsubouchi T."/>
            <person name="Morono Y."/>
            <person name="Uchiyama I."/>
            <person name="Ito T."/>
            <person name="Fujiyama A."/>
            <person name="Inagaki F."/>
            <person name="Takami H."/>
        </authorList>
    </citation>
    <scope>NUCLEOTIDE SEQUENCE</scope>
    <source>
        <strain evidence="6">Expedition CK06-06</strain>
    </source>
</reference>
<proteinExistence type="predicted"/>
<protein>
    <recommendedName>
        <fullName evidence="5">Threonyl/alanyl tRNA synthetase SAD domain-containing protein</fullName>
    </recommendedName>
</protein>
<dbReference type="InterPro" id="IPR051335">
    <property type="entry name" value="Alanyl-tRNA_Editing_Enzymes"/>
</dbReference>
<organism evidence="6">
    <name type="scientific">marine sediment metagenome</name>
    <dbReference type="NCBI Taxonomy" id="412755"/>
    <lineage>
        <taxon>unclassified sequences</taxon>
        <taxon>metagenomes</taxon>
        <taxon>ecological metagenomes</taxon>
    </lineage>
</organism>
<keyword evidence="2" id="KW-0479">Metal-binding</keyword>
<dbReference type="Pfam" id="PF07973">
    <property type="entry name" value="tRNA_SAD"/>
    <property type="match status" value="1"/>
</dbReference>
<dbReference type="SMART" id="SM00863">
    <property type="entry name" value="tRNA_SAD"/>
    <property type="match status" value="1"/>
</dbReference>
<dbReference type="Gene3D" id="3.30.980.10">
    <property type="entry name" value="Threonyl-trna Synthetase, Chain A, domain 2"/>
    <property type="match status" value="1"/>
</dbReference>
<name>X0Y9L3_9ZZZZ</name>
<dbReference type="InterPro" id="IPR018163">
    <property type="entry name" value="Thr/Ala-tRNA-synth_IIc_edit"/>
</dbReference>
<dbReference type="GO" id="GO:0002161">
    <property type="term" value="F:aminoacyl-tRNA deacylase activity"/>
    <property type="evidence" value="ECO:0007669"/>
    <property type="project" value="UniProtKB-ARBA"/>
</dbReference>
<sequence length="132" mass="15629">VFDGYNARTVGNQIHAEYSRVDFHPIRFSERDLENIENKSNNIIKQNLSIKIYEEERESLEKRVDQQRCNLDLLPKFVKKLRIIEIEGFDICPCAGTHVKNTSELSMMKIIKKESKGENKDRIVYTFHEKKR</sequence>
<dbReference type="PANTHER" id="PTHR43462:SF1">
    <property type="entry name" value="ALANYL-TRNA EDITING PROTEIN AARSD1"/>
    <property type="match status" value="1"/>
</dbReference>
<dbReference type="AlphaFoldDB" id="X0Y9L3"/>
<dbReference type="GO" id="GO:0004812">
    <property type="term" value="F:aminoacyl-tRNA ligase activity"/>
    <property type="evidence" value="ECO:0007669"/>
    <property type="project" value="InterPro"/>
</dbReference>
<gene>
    <name evidence="6" type="ORF">S01H1_79931</name>
</gene>
<dbReference type="GO" id="GO:0043039">
    <property type="term" value="P:tRNA aminoacylation"/>
    <property type="evidence" value="ECO:0007669"/>
    <property type="project" value="InterPro"/>
</dbReference>
<feature type="non-terminal residue" evidence="6">
    <location>
        <position position="1"/>
    </location>
</feature>
<evidence type="ECO:0000259" key="5">
    <source>
        <dbReference type="SMART" id="SM00863"/>
    </source>
</evidence>
<comment type="caution">
    <text evidence="6">The sequence shown here is derived from an EMBL/GenBank/DDBJ whole genome shotgun (WGS) entry which is preliminary data.</text>
</comment>
<dbReference type="PANTHER" id="PTHR43462">
    <property type="entry name" value="ALANYL-TRNA EDITING PROTEIN"/>
    <property type="match status" value="1"/>
</dbReference>
<dbReference type="InterPro" id="IPR012947">
    <property type="entry name" value="tRNA_SAD"/>
</dbReference>
<comment type="cofactor">
    <cofactor evidence="1">
        <name>Zn(2+)</name>
        <dbReference type="ChEBI" id="CHEBI:29105"/>
    </cofactor>
</comment>
<evidence type="ECO:0000256" key="1">
    <source>
        <dbReference type="ARBA" id="ARBA00001947"/>
    </source>
</evidence>
<dbReference type="EMBL" id="BARS01053928">
    <property type="protein sequence ID" value="GAG43967.1"/>
    <property type="molecule type" value="Genomic_DNA"/>
</dbReference>
<feature type="domain" description="Threonyl/alanyl tRNA synthetase SAD" evidence="5">
    <location>
        <begin position="81"/>
        <end position="124"/>
    </location>
</feature>
<evidence type="ECO:0000256" key="2">
    <source>
        <dbReference type="ARBA" id="ARBA00022723"/>
    </source>
</evidence>
<accession>X0Y9L3</accession>
<keyword evidence="3" id="KW-0862">Zinc</keyword>
<evidence type="ECO:0000256" key="4">
    <source>
        <dbReference type="SAM" id="Coils"/>
    </source>
</evidence>
<evidence type="ECO:0000313" key="6">
    <source>
        <dbReference type="EMBL" id="GAG43967.1"/>
    </source>
</evidence>
<evidence type="ECO:0000256" key="3">
    <source>
        <dbReference type="ARBA" id="ARBA00022833"/>
    </source>
</evidence>
<dbReference type="GO" id="GO:0046872">
    <property type="term" value="F:metal ion binding"/>
    <property type="evidence" value="ECO:0007669"/>
    <property type="project" value="UniProtKB-KW"/>
</dbReference>
<dbReference type="GO" id="GO:0005524">
    <property type="term" value="F:ATP binding"/>
    <property type="evidence" value="ECO:0007669"/>
    <property type="project" value="InterPro"/>
</dbReference>
<dbReference type="SUPFAM" id="SSF55186">
    <property type="entry name" value="ThrRS/AlaRS common domain"/>
    <property type="match status" value="1"/>
</dbReference>